<dbReference type="AlphaFoldDB" id="A0A1X1RES2"/>
<evidence type="ECO:0000313" key="1">
    <source>
        <dbReference type="EMBL" id="ORV04231.1"/>
    </source>
</evidence>
<gene>
    <name evidence="1" type="ORF">AWC04_08735</name>
</gene>
<dbReference type="OrthoDB" id="5182370at2"/>
<dbReference type="STRING" id="1793.AWC04_08735"/>
<comment type="caution">
    <text evidence="1">The sequence shown here is derived from an EMBL/GenBank/DDBJ whole genome shotgun (WGS) entry which is preliminary data.</text>
</comment>
<protein>
    <submittedName>
        <fullName evidence="1">Uncharacterized protein</fullName>
    </submittedName>
</protein>
<dbReference type="EMBL" id="LQOJ01000031">
    <property type="protein sequence ID" value="ORV04231.1"/>
    <property type="molecule type" value="Genomic_DNA"/>
</dbReference>
<keyword evidence="2" id="KW-1185">Reference proteome</keyword>
<proteinExistence type="predicted"/>
<organism evidence="1 2">
    <name type="scientific">Mycolicibacterium fallax</name>
    <name type="common">Mycobacterium fallax</name>
    <dbReference type="NCBI Taxonomy" id="1793"/>
    <lineage>
        <taxon>Bacteria</taxon>
        <taxon>Bacillati</taxon>
        <taxon>Actinomycetota</taxon>
        <taxon>Actinomycetes</taxon>
        <taxon>Mycobacteriales</taxon>
        <taxon>Mycobacteriaceae</taxon>
        <taxon>Mycolicibacterium</taxon>
    </lineage>
</organism>
<dbReference type="Proteomes" id="UP000193484">
    <property type="component" value="Unassembled WGS sequence"/>
</dbReference>
<sequence>MVKPERRTRGDLIAAGVIAVVVILVAGVFWWTSDSRATEQRSATEPLPTPAKATEVPTGLRELWQAASPATARPVLVGNAVISGEGGTMAGRDPVSGEVRWSYRRDRPLCGVTYVYHWAVGVYPDSRGCGQVSAIKGATGGRGPTRTSYADKTVTLSSDGSTILSAGDTRLEQWRTDLVRTIAFGEVDARYKPGHIGLGKGCRLLSAAATASSTAVLQACPDQADVKLTLLKPADNDDEPTVRDVPQPGVTADSGARVVAVSSSTTAVYVPTPKPKLSIIDENGEETAAVLLNEPPTSPIGPTATSTAGSVLTWWTGRTVVVLSTDTMRYKYSVVAAGTDVPLGPATIMADKLLIPLTGGIGVFDVKTGIKQRLIPVARPASVTAVTLAVSGSTIIEQRGDQLVGLGA</sequence>
<evidence type="ECO:0000313" key="2">
    <source>
        <dbReference type="Proteomes" id="UP000193484"/>
    </source>
</evidence>
<accession>A0A1X1RES2</accession>
<name>A0A1X1RES2_MYCFA</name>
<dbReference type="InterPro" id="IPR011047">
    <property type="entry name" value="Quinoprotein_ADH-like_sf"/>
</dbReference>
<dbReference type="RefSeq" id="WP_085095153.1">
    <property type="nucleotide sequence ID" value="NZ_AP022603.1"/>
</dbReference>
<dbReference type="SUPFAM" id="SSF50998">
    <property type="entry name" value="Quinoprotein alcohol dehydrogenase-like"/>
    <property type="match status" value="1"/>
</dbReference>
<reference evidence="1 2" key="1">
    <citation type="submission" date="2016-01" db="EMBL/GenBank/DDBJ databases">
        <title>The new phylogeny of the genus Mycobacterium.</title>
        <authorList>
            <person name="Tarcisio F."/>
            <person name="Conor M."/>
            <person name="Antonella G."/>
            <person name="Elisabetta G."/>
            <person name="Giulia F.S."/>
            <person name="Sara T."/>
            <person name="Anna F."/>
            <person name="Clotilde B."/>
            <person name="Roberto B."/>
            <person name="Veronica D.S."/>
            <person name="Fabio R."/>
            <person name="Monica P."/>
            <person name="Olivier J."/>
            <person name="Enrico T."/>
            <person name="Nicola S."/>
        </authorList>
    </citation>
    <scope>NUCLEOTIDE SEQUENCE [LARGE SCALE GENOMIC DNA]</scope>
    <source>
        <strain evidence="1 2">DSM 44179</strain>
    </source>
</reference>